<gene>
    <name evidence="1" type="ordered locus">Shew_2687</name>
</gene>
<dbReference type="STRING" id="323850.Shew_2687"/>
<dbReference type="eggNOG" id="COG0725">
    <property type="taxonomic scope" value="Bacteria"/>
</dbReference>
<dbReference type="SUPFAM" id="SSF53850">
    <property type="entry name" value="Periplasmic binding protein-like II"/>
    <property type="match status" value="1"/>
</dbReference>
<dbReference type="GO" id="GO:0030973">
    <property type="term" value="F:molybdate ion binding"/>
    <property type="evidence" value="ECO:0007669"/>
    <property type="project" value="TreeGrafter"/>
</dbReference>
<dbReference type="GO" id="GO:0015689">
    <property type="term" value="P:molybdate ion transport"/>
    <property type="evidence" value="ECO:0007669"/>
    <property type="project" value="TreeGrafter"/>
</dbReference>
<dbReference type="PANTHER" id="PTHR30632">
    <property type="entry name" value="MOLYBDATE-BINDING PERIPLASMIC PROTEIN"/>
    <property type="match status" value="1"/>
</dbReference>
<accession>A3QGF5</accession>
<dbReference type="RefSeq" id="WP_011866484.1">
    <property type="nucleotide sequence ID" value="NC_009092.1"/>
</dbReference>
<proteinExistence type="predicted"/>
<dbReference type="OrthoDB" id="516817at2"/>
<dbReference type="Gene3D" id="3.40.190.10">
    <property type="entry name" value="Periplasmic binding protein-like II"/>
    <property type="match status" value="2"/>
</dbReference>
<evidence type="ECO:0000313" key="2">
    <source>
        <dbReference type="Proteomes" id="UP000001558"/>
    </source>
</evidence>
<dbReference type="Proteomes" id="UP000001558">
    <property type="component" value="Chromosome"/>
</dbReference>
<protein>
    <submittedName>
        <fullName evidence="1">Molybdenum ABC transporter, periplasmic molybdate-binding protein</fullName>
    </submittedName>
</protein>
<sequence precursor="true">MKYQWFLGTLFIAGMSTQVIAHEAPIEFRAAGSLKAAMTEVIGAYQAKGHSEVAPQFAPSGLLRARIESGEKVDLFASANMKHPTTLSQASRSGDVVMFARNKLCALAQPEVELSSDTLLTQMLNSKIRLGTSTPKADPAGDYAFKVFERAEAISSGAQQQLETKALKLTGGPDSAKPPKGRNPYGWVMENKQADIFLTYCTNAVLAQKEVKPLKIVQLPENLSVGANYGLTVIQDAQPHAADLALFILSPQGQKILASYGFDTPTLP</sequence>
<organism evidence="1 2">
    <name type="scientific">Shewanella loihica (strain ATCC BAA-1088 / PV-4)</name>
    <dbReference type="NCBI Taxonomy" id="323850"/>
    <lineage>
        <taxon>Bacteria</taxon>
        <taxon>Pseudomonadati</taxon>
        <taxon>Pseudomonadota</taxon>
        <taxon>Gammaproteobacteria</taxon>
        <taxon>Alteromonadales</taxon>
        <taxon>Shewanellaceae</taxon>
        <taxon>Shewanella</taxon>
    </lineage>
</organism>
<dbReference type="PANTHER" id="PTHR30632:SF0">
    <property type="entry name" value="SULFATE-BINDING PROTEIN"/>
    <property type="match status" value="1"/>
</dbReference>
<name>A3QGF5_SHELP</name>
<dbReference type="KEGG" id="slo:Shew_2687"/>
<dbReference type="NCBIfam" id="NF002918">
    <property type="entry name" value="PRK03537.1-4"/>
    <property type="match status" value="1"/>
</dbReference>
<dbReference type="AlphaFoldDB" id="A3QGF5"/>
<dbReference type="HOGENOM" id="CLU_083611_0_0_6"/>
<reference evidence="1 2" key="1">
    <citation type="submission" date="2007-03" db="EMBL/GenBank/DDBJ databases">
        <title>Complete sequence of Shewanella loihica PV-4.</title>
        <authorList>
            <consortium name="US DOE Joint Genome Institute"/>
            <person name="Copeland A."/>
            <person name="Lucas S."/>
            <person name="Lapidus A."/>
            <person name="Barry K."/>
            <person name="Detter J.C."/>
            <person name="Glavina del Rio T."/>
            <person name="Hammon N."/>
            <person name="Israni S."/>
            <person name="Dalin E."/>
            <person name="Tice H."/>
            <person name="Pitluck S."/>
            <person name="Chain P."/>
            <person name="Malfatti S."/>
            <person name="Shin M."/>
            <person name="Vergez L."/>
            <person name="Schmutz J."/>
            <person name="Larimer F."/>
            <person name="Land M."/>
            <person name="Hauser L."/>
            <person name="Kyrpides N."/>
            <person name="Mikhailova N."/>
            <person name="Romine M.F."/>
            <person name="Serres G."/>
            <person name="Fredrickson J."/>
            <person name="Tiedje J."/>
            <person name="Richardson P."/>
        </authorList>
    </citation>
    <scope>NUCLEOTIDE SEQUENCE [LARGE SCALE GENOMIC DNA]</scope>
    <source>
        <strain evidence="2">ATCC BAA-1088 / PV-4</strain>
    </source>
</reference>
<keyword evidence="2" id="KW-1185">Reference proteome</keyword>
<dbReference type="Pfam" id="PF13531">
    <property type="entry name" value="SBP_bac_11"/>
    <property type="match status" value="1"/>
</dbReference>
<dbReference type="InterPro" id="IPR050682">
    <property type="entry name" value="ModA/WtpA"/>
</dbReference>
<dbReference type="EMBL" id="CP000606">
    <property type="protein sequence ID" value="ABO24553.1"/>
    <property type="molecule type" value="Genomic_DNA"/>
</dbReference>
<evidence type="ECO:0000313" key="1">
    <source>
        <dbReference type="EMBL" id="ABO24553.1"/>
    </source>
</evidence>
<dbReference type="NCBIfam" id="NF002917">
    <property type="entry name" value="PRK03537.1-3"/>
    <property type="match status" value="1"/>
</dbReference>
<dbReference type="CDD" id="cd13541">
    <property type="entry name" value="PBP2_ModA_like_2"/>
    <property type="match status" value="1"/>
</dbReference>